<keyword evidence="1" id="KW-0805">Transcription regulation</keyword>
<evidence type="ECO:0000256" key="1">
    <source>
        <dbReference type="ARBA" id="ARBA00023015"/>
    </source>
</evidence>
<keyword evidence="6" id="KW-1185">Reference proteome</keyword>
<dbReference type="GO" id="GO:0003700">
    <property type="term" value="F:DNA-binding transcription factor activity"/>
    <property type="evidence" value="ECO:0007669"/>
    <property type="project" value="TreeGrafter"/>
</dbReference>
<reference evidence="5 6" key="1">
    <citation type="submission" date="2020-08" db="EMBL/GenBank/DDBJ databases">
        <title>Genome sequence of Sphingomonas rhizophila KACC 19189T.</title>
        <authorList>
            <person name="Hyun D.-W."/>
            <person name="Bae J.-W."/>
        </authorList>
    </citation>
    <scope>NUCLEOTIDE SEQUENCE [LARGE SCALE GENOMIC DNA]</scope>
    <source>
        <strain evidence="5 6">KACC 19189</strain>
    </source>
</reference>
<evidence type="ECO:0000256" key="3">
    <source>
        <dbReference type="ARBA" id="ARBA00023163"/>
    </source>
</evidence>
<dbReference type="CDD" id="cd01545">
    <property type="entry name" value="PBP1_SalR"/>
    <property type="match status" value="1"/>
</dbReference>
<dbReference type="Pfam" id="PF13377">
    <property type="entry name" value="Peripla_BP_3"/>
    <property type="match status" value="1"/>
</dbReference>
<dbReference type="InterPro" id="IPR028082">
    <property type="entry name" value="Peripla_BP_I"/>
</dbReference>
<organism evidence="5 6">
    <name type="scientific">Sphingomonas rhizophila</name>
    <dbReference type="NCBI Taxonomy" id="2071607"/>
    <lineage>
        <taxon>Bacteria</taxon>
        <taxon>Pseudomonadati</taxon>
        <taxon>Pseudomonadota</taxon>
        <taxon>Alphaproteobacteria</taxon>
        <taxon>Sphingomonadales</taxon>
        <taxon>Sphingomonadaceae</taxon>
        <taxon>Sphingomonas</taxon>
    </lineage>
</organism>
<dbReference type="InterPro" id="IPR046335">
    <property type="entry name" value="LacI/GalR-like_sensor"/>
</dbReference>
<dbReference type="PROSITE" id="PS50932">
    <property type="entry name" value="HTH_LACI_2"/>
    <property type="match status" value="1"/>
</dbReference>
<dbReference type="SUPFAM" id="SSF53822">
    <property type="entry name" value="Periplasmic binding protein-like I"/>
    <property type="match status" value="1"/>
</dbReference>
<dbReference type="InterPro" id="IPR000843">
    <property type="entry name" value="HTH_LacI"/>
</dbReference>
<dbReference type="CDD" id="cd01392">
    <property type="entry name" value="HTH_LacI"/>
    <property type="match status" value="1"/>
</dbReference>
<dbReference type="PRINTS" id="PR00036">
    <property type="entry name" value="HTHLACI"/>
</dbReference>
<keyword evidence="2 5" id="KW-0238">DNA-binding</keyword>
<evidence type="ECO:0000313" key="6">
    <source>
        <dbReference type="Proteomes" id="UP000515955"/>
    </source>
</evidence>
<dbReference type="SMART" id="SM00354">
    <property type="entry name" value="HTH_LACI"/>
    <property type="match status" value="1"/>
</dbReference>
<dbReference type="InterPro" id="IPR010982">
    <property type="entry name" value="Lambda_DNA-bd_dom_sf"/>
</dbReference>
<dbReference type="GO" id="GO:0000976">
    <property type="term" value="F:transcription cis-regulatory region binding"/>
    <property type="evidence" value="ECO:0007669"/>
    <property type="project" value="TreeGrafter"/>
</dbReference>
<proteinExistence type="predicted"/>
<keyword evidence="3" id="KW-0804">Transcription</keyword>
<feature type="domain" description="HTH lacI-type" evidence="4">
    <location>
        <begin position="28"/>
        <end position="82"/>
    </location>
</feature>
<evidence type="ECO:0000259" key="4">
    <source>
        <dbReference type="PROSITE" id="PS50932"/>
    </source>
</evidence>
<dbReference type="RefSeq" id="WP_187541521.1">
    <property type="nucleotide sequence ID" value="NZ_CP060717.1"/>
</dbReference>
<evidence type="ECO:0000256" key="2">
    <source>
        <dbReference type="ARBA" id="ARBA00023125"/>
    </source>
</evidence>
<gene>
    <name evidence="5" type="ORF">H9L12_09390</name>
</gene>
<dbReference type="KEGG" id="srhi:H9L12_09390"/>
<evidence type="ECO:0000313" key="5">
    <source>
        <dbReference type="EMBL" id="QNN64522.1"/>
    </source>
</evidence>
<dbReference type="PANTHER" id="PTHR30146:SF153">
    <property type="entry name" value="LACTOSE OPERON REPRESSOR"/>
    <property type="match status" value="1"/>
</dbReference>
<protein>
    <submittedName>
        <fullName evidence="5">LacI family DNA-binding transcriptional regulator</fullName>
    </submittedName>
</protein>
<dbReference type="PANTHER" id="PTHR30146">
    <property type="entry name" value="LACI-RELATED TRANSCRIPTIONAL REPRESSOR"/>
    <property type="match status" value="1"/>
</dbReference>
<accession>A0A7G9S9J7</accession>
<dbReference type="EMBL" id="CP060717">
    <property type="protein sequence ID" value="QNN64522.1"/>
    <property type="molecule type" value="Genomic_DNA"/>
</dbReference>
<dbReference type="AlphaFoldDB" id="A0A7G9S9J7"/>
<name>A0A7G9S9J7_9SPHN</name>
<dbReference type="SUPFAM" id="SSF47413">
    <property type="entry name" value="lambda repressor-like DNA-binding domains"/>
    <property type="match status" value="1"/>
</dbReference>
<dbReference type="Proteomes" id="UP000515955">
    <property type="component" value="Chromosome"/>
</dbReference>
<sequence>MHSSDLTGGRLRSRRDCGIWPGVSADRLTIDDVAREAGVARVTVSRVLNGDAGVRDQTRARVREAIAKLGYSVNHQARALASGGARRIILFHAGNPDREPNSYYDSGLELGALRACSARGLDLASRTIDPDVPDLLDRFSAIVASERPSGVILPPPLCDNPDLIARIEEMSVPVAGISSSVAGRLPNVGIDDYAAGRAIARHLLDLGHRRIGFLSGPANHRSAATRLDGMKDELRADGLDLTWAGEGDFTFKAGIDNANQLIADGTSISALACANDDMAAGAMLTFHRAGYDLPADLSITGFDDTPVSQIVWPPLTTIRQPIQSYGELAVGMVTANGELNAGTNLIPFELIVRESTATVASVPQSRGNPA</sequence>
<dbReference type="Gene3D" id="1.10.260.40">
    <property type="entry name" value="lambda repressor-like DNA-binding domains"/>
    <property type="match status" value="1"/>
</dbReference>
<dbReference type="Gene3D" id="3.40.50.2300">
    <property type="match status" value="2"/>
</dbReference>
<dbReference type="Pfam" id="PF00356">
    <property type="entry name" value="LacI"/>
    <property type="match status" value="1"/>
</dbReference>